<dbReference type="PANTHER" id="PTHR36456">
    <property type="entry name" value="UPF0232 PROTEIN SCO3875"/>
    <property type="match status" value="1"/>
</dbReference>
<dbReference type="Pfam" id="PF05258">
    <property type="entry name" value="DciA"/>
    <property type="match status" value="1"/>
</dbReference>
<proteinExistence type="predicted"/>
<dbReference type="InterPro" id="IPR007922">
    <property type="entry name" value="DciA-like"/>
</dbReference>
<dbReference type="PANTHER" id="PTHR36456:SF1">
    <property type="entry name" value="UPF0232 PROTEIN SCO3875"/>
    <property type="match status" value="1"/>
</dbReference>
<dbReference type="AlphaFoldDB" id="A0A2J0KQX2"/>
<name>A0A2J0KQX2_9BACT</name>
<comment type="caution">
    <text evidence="1">The sequence shown here is derived from an EMBL/GenBank/DDBJ whole genome shotgun (WGS) entry which is preliminary data.</text>
</comment>
<dbReference type="EMBL" id="PEWV01000072">
    <property type="protein sequence ID" value="PIU41012.1"/>
    <property type="molecule type" value="Genomic_DNA"/>
</dbReference>
<sequence>MEKKNPEPIKKIIDVLLENLKDQKILKEDIVRKVWEKAVGVKALKHTKVASLKSGRLVVEVDESAWIYQLTLKKSEILKKINKHLKDVDIKEIQFRISNLS</sequence>
<evidence type="ECO:0008006" key="3">
    <source>
        <dbReference type="Google" id="ProtNLM"/>
    </source>
</evidence>
<evidence type="ECO:0000313" key="1">
    <source>
        <dbReference type="EMBL" id="PIU41012.1"/>
    </source>
</evidence>
<dbReference type="Proteomes" id="UP000230052">
    <property type="component" value="Unassembled WGS sequence"/>
</dbReference>
<gene>
    <name evidence="1" type="ORF">COS99_07535</name>
</gene>
<organism evidence="1 2">
    <name type="scientific">Candidatus Aquitaenariimonas noxiae</name>
    <dbReference type="NCBI Taxonomy" id="1974741"/>
    <lineage>
        <taxon>Bacteria</taxon>
        <taxon>Pseudomonadati</taxon>
        <taxon>Candidatus Omnitrophota</taxon>
        <taxon>Candidatus Aquitaenariimonas</taxon>
    </lineage>
</organism>
<accession>A0A2J0KQX2</accession>
<protein>
    <recommendedName>
        <fullName evidence="3">DUF721 domain-containing protein</fullName>
    </recommendedName>
</protein>
<reference evidence="1 2" key="1">
    <citation type="submission" date="2017-09" db="EMBL/GenBank/DDBJ databases">
        <title>Depth-based differentiation of microbial function through sediment-hosted aquifers and enrichment of novel symbionts in the deep terrestrial subsurface.</title>
        <authorList>
            <person name="Probst A.J."/>
            <person name="Ladd B."/>
            <person name="Jarett J.K."/>
            <person name="Geller-Mcgrath D.E."/>
            <person name="Sieber C.M."/>
            <person name="Emerson J.B."/>
            <person name="Anantharaman K."/>
            <person name="Thomas B.C."/>
            <person name="Malmstrom R."/>
            <person name="Stieglmeier M."/>
            <person name="Klingl A."/>
            <person name="Woyke T."/>
            <person name="Ryan C.M."/>
            <person name="Banfield J.F."/>
        </authorList>
    </citation>
    <scope>NUCLEOTIDE SEQUENCE [LARGE SCALE GENOMIC DNA]</scope>
    <source>
        <strain evidence="1">CG07_land_8_20_14_0_80_42_15</strain>
    </source>
</reference>
<evidence type="ECO:0000313" key="2">
    <source>
        <dbReference type="Proteomes" id="UP000230052"/>
    </source>
</evidence>